<organism evidence="3 4">
    <name type="scientific">Geodermatophilus poikilotrophus</name>
    <dbReference type="NCBI Taxonomy" id="1333667"/>
    <lineage>
        <taxon>Bacteria</taxon>
        <taxon>Bacillati</taxon>
        <taxon>Actinomycetota</taxon>
        <taxon>Actinomycetes</taxon>
        <taxon>Geodermatophilales</taxon>
        <taxon>Geodermatophilaceae</taxon>
        <taxon>Geodermatophilus</taxon>
    </lineage>
</organism>
<dbReference type="Gene3D" id="2.160.20.80">
    <property type="entry name" value="E3 ubiquitin-protein ligase SopA"/>
    <property type="match status" value="1"/>
</dbReference>
<accession>A0A1I0IPE8</accession>
<dbReference type="PANTHER" id="PTHR47485:SF1">
    <property type="entry name" value="THYLAKOID LUMENAL 17.4 KDA PROTEIN, CHLOROPLASTIC"/>
    <property type="match status" value="1"/>
</dbReference>
<dbReference type="Pfam" id="PF00805">
    <property type="entry name" value="Pentapeptide"/>
    <property type="match status" value="3"/>
</dbReference>
<dbReference type="PANTHER" id="PTHR47485">
    <property type="entry name" value="THYLAKOID LUMENAL 17.4 KDA PROTEIN, CHLOROPLASTIC"/>
    <property type="match status" value="1"/>
</dbReference>
<proteinExistence type="predicted"/>
<keyword evidence="4" id="KW-1185">Reference proteome</keyword>
<evidence type="ECO:0000256" key="1">
    <source>
        <dbReference type="ARBA" id="ARBA00022737"/>
    </source>
</evidence>
<evidence type="ECO:0000313" key="4">
    <source>
        <dbReference type="Proteomes" id="UP000198507"/>
    </source>
</evidence>
<sequence>MLSITGAAMLPGGFVWLWWQGVPALYRTAGSGPDAGNVRLNAVTTTRAALLAGFVGLGALGTFWLNSRVYRITARTFELTERGHLTDRYTKAIEQLGNDNLDVRLGGIYALEQIAHDSRRDRDQATIVEVLSAFVRVHSRALEQKSASRLEPASSEQAKQRLKDDVQQDELEPPVDVQAAVTVLGRLPVRSGVQRADLTRTNLTRVNLVKANLSGARLGEADLTGAFLDGANLSGANLLQAKLTRAFLAQADLTGAHLYGVDLTLARLHKANLPKVIRQGARLHLANLTGANLTNARLGELGAMFWGPADLTEADLDGVDLTGADLDGVNLTRAGLYRADLTGAKHLTQEQVDNAYGDEFTQLPVGLRPPKRWER</sequence>
<dbReference type="AlphaFoldDB" id="A0A1I0IPE8"/>
<dbReference type="EMBL" id="FOIE01000013">
    <property type="protein sequence ID" value="SET98304.1"/>
    <property type="molecule type" value="Genomic_DNA"/>
</dbReference>
<reference evidence="4" key="1">
    <citation type="submission" date="2016-10" db="EMBL/GenBank/DDBJ databases">
        <authorList>
            <person name="Varghese N."/>
            <person name="Submissions S."/>
        </authorList>
    </citation>
    <scope>NUCLEOTIDE SEQUENCE [LARGE SCALE GENOMIC DNA]</scope>
    <source>
        <strain evidence="4">DSM 44209</strain>
    </source>
</reference>
<evidence type="ECO:0000256" key="2">
    <source>
        <dbReference type="SAM" id="MobiDB-lite"/>
    </source>
</evidence>
<name>A0A1I0IPE8_9ACTN</name>
<dbReference type="SUPFAM" id="SSF141571">
    <property type="entry name" value="Pentapeptide repeat-like"/>
    <property type="match status" value="1"/>
</dbReference>
<evidence type="ECO:0000313" key="3">
    <source>
        <dbReference type="EMBL" id="SET98304.1"/>
    </source>
</evidence>
<feature type="region of interest" description="Disordered" evidence="2">
    <location>
        <begin position="145"/>
        <end position="171"/>
    </location>
</feature>
<gene>
    <name evidence="3" type="ORF">SAMN04488546_4527</name>
</gene>
<dbReference type="InterPro" id="IPR001646">
    <property type="entry name" value="5peptide_repeat"/>
</dbReference>
<protein>
    <submittedName>
        <fullName evidence="3">Uncharacterized protein YjbI, contains pentapeptide repeats</fullName>
    </submittedName>
</protein>
<keyword evidence="1" id="KW-0677">Repeat</keyword>
<dbReference type="RefSeq" id="WP_217638244.1">
    <property type="nucleotide sequence ID" value="NZ_FOIE01000013.1"/>
</dbReference>
<dbReference type="Proteomes" id="UP000198507">
    <property type="component" value="Unassembled WGS sequence"/>
</dbReference>